<reference evidence="2 3" key="1">
    <citation type="journal article" date="2015" name="Genome Announc.">
        <title>Draft Genome Sequence of the Thermophile Thermus filiformis ATCC 43280, Producer of Carotenoid-(Di)glucoside-Branched Fatty Acid (Di)esters and Source of Hyperthermostable Enzymes of Biotechnological Interest.</title>
        <authorList>
            <person name="Mandelli F."/>
            <person name="Oliveira Ramires B."/>
            <person name="Couger M.B."/>
            <person name="Paixao D.A."/>
            <person name="Camilo C.M."/>
            <person name="Polikarpov I."/>
            <person name="Prade R."/>
            <person name="Riano-Pachon D.M."/>
            <person name="Squina F.M."/>
        </authorList>
    </citation>
    <scope>NUCLEOTIDE SEQUENCE [LARGE SCALE GENOMIC DNA]</scope>
    <source>
        <strain evidence="2 3">ATCC 43280</strain>
    </source>
</reference>
<dbReference type="EMBL" id="JPSL02000036">
    <property type="protein sequence ID" value="KGQ21342.1"/>
    <property type="molecule type" value="Genomic_DNA"/>
</dbReference>
<dbReference type="Gene3D" id="2.60.40.10">
    <property type="entry name" value="Immunoglobulins"/>
    <property type="match status" value="1"/>
</dbReference>
<feature type="signal peptide" evidence="1">
    <location>
        <begin position="1"/>
        <end position="19"/>
    </location>
</feature>
<dbReference type="SUPFAM" id="SSF50998">
    <property type="entry name" value="Quinoprotein alcohol dehydrogenase-like"/>
    <property type="match status" value="1"/>
</dbReference>
<comment type="caution">
    <text evidence="2">The sequence shown here is derived from an EMBL/GenBank/DDBJ whole genome shotgun (WGS) entry which is preliminary data.</text>
</comment>
<dbReference type="PROSITE" id="PS51257">
    <property type="entry name" value="PROKAR_LIPOPROTEIN"/>
    <property type="match status" value="1"/>
</dbReference>
<dbReference type="PATRIC" id="fig|276.5.peg.1849"/>
<dbReference type="AlphaFoldDB" id="A0A0A2WRE9"/>
<feature type="chain" id="PRO_5002007399" evidence="1">
    <location>
        <begin position="20"/>
        <end position="748"/>
    </location>
</feature>
<dbReference type="InterPro" id="IPR013783">
    <property type="entry name" value="Ig-like_fold"/>
</dbReference>
<dbReference type="STRING" id="276.THFILI_02175"/>
<proteinExistence type="predicted"/>
<name>A0A0A2WRE9_THEFI</name>
<evidence type="ECO:0000256" key="1">
    <source>
        <dbReference type="SAM" id="SignalP"/>
    </source>
</evidence>
<organism evidence="2 3">
    <name type="scientific">Thermus filiformis</name>
    <dbReference type="NCBI Taxonomy" id="276"/>
    <lineage>
        <taxon>Bacteria</taxon>
        <taxon>Thermotogati</taxon>
        <taxon>Deinococcota</taxon>
        <taxon>Deinococci</taxon>
        <taxon>Thermales</taxon>
        <taxon>Thermaceae</taxon>
        <taxon>Thermus</taxon>
    </lineage>
</organism>
<evidence type="ECO:0000313" key="2">
    <source>
        <dbReference type="EMBL" id="KGQ21342.1"/>
    </source>
</evidence>
<dbReference type="RefSeq" id="WP_038066176.1">
    <property type="nucleotide sequence ID" value="NZ_JPSL02000036.1"/>
</dbReference>
<keyword evidence="1" id="KW-0732">Signal</keyword>
<dbReference type="InterPro" id="IPR015943">
    <property type="entry name" value="WD40/YVTN_repeat-like_dom_sf"/>
</dbReference>
<dbReference type="InterPro" id="IPR011047">
    <property type="entry name" value="Quinoprotein_ADH-like_sf"/>
</dbReference>
<protein>
    <submittedName>
        <fullName evidence="2">Uncharacterized protein</fullName>
    </submittedName>
</protein>
<dbReference type="Proteomes" id="UP000030364">
    <property type="component" value="Unassembled WGS sequence"/>
</dbReference>
<dbReference type="OrthoDB" id="27375at2"/>
<sequence>MRGTKLLRLLWLLALGLLAACNGGPPPHDLSLQGVSPQNPSVVQGQSLTLTLTFTSQSGFQGQVGLQVTEGGQAPGWLSFSPTSANLDVPKGGERSLTLTVRVSLNAPTGPHTLKLRAAYGNRTAEKDFTLTVTRGDEGGGGGGGGGQPGASFAISLSTDSVYIYRGSQEQISLTVTPQGGFTGEISLALEQRDGTPAPAGITLNPTSIQVTGPDPVTQPLNLRTDTSVTPGTYDLRIRATSGNIHQTADLSLGVFRVVLDLREVYTATRPEGVDGPITVTGTLEGSYPNPLELELQLAYRPKGGEWGPWQTVASFQVQGNQVQATIPAPGLDLPVGLDELGKQMRVGLATGGRLLTYVAYDYTLFRYRPLWSQAPGQGFRLSPELSANGNLLCGYGTKQDNSADVVFCLDPGTGETRWTYTIPTNTGFIHDILVTEGGKVYVAQGNRVRVLQNGAELAQYDLSGDFAYVTALAVEGDILYAAGSYRVDIRCDHWPWRAWFMRVRLGKYRTTGSTLIPMAHHDFSPEELMEEVRDGGSCFWVETNFTSFPAVRLENGKLYAVVAGGDLYNRTTGGFGGNPYKRMGILRLDANSFSRDWFIWDKEVGSSWSPAGYFIYFTNDFSSCETQGEDCPVIWYALVNFDLGDTQLYANYMGQDVLRKEDGTKETLEGGNPSFLSYLLFLPNGFVRFGSYSSRTVLEAYPGGTEGPYRLAGWESDTFSPTLYKDAQGRVYVYGIRNGELRVARIR</sequence>
<gene>
    <name evidence="2" type="ORF">THFILI_02175</name>
</gene>
<keyword evidence="3" id="KW-1185">Reference proteome</keyword>
<dbReference type="Gene3D" id="2.130.10.10">
    <property type="entry name" value="YVTN repeat-like/Quinoprotein amine dehydrogenase"/>
    <property type="match status" value="1"/>
</dbReference>
<evidence type="ECO:0000313" key="3">
    <source>
        <dbReference type="Proteomes" id="UP000030364"/>
    </source>
</evidence>
<accession>A0A0A2WRE9</accession>